<evidence type="ECO:0000313" key="3">
    <source>
        <dbReference type="EMBL" id="SDH52386.1"/>
    </source>
</evidence>
<dbReference type="PANTHER" id="PTHR31480">
    <property type="entry name" value="BIFUNCTIONAL LYCOPENE CYCLASE/PHYTOENE SYNTHASE"/>
    <property type="match status" value="1"/>
</dbReference>
<dbReference type="GO" id="GO:0051996">
    <property type="term" value="F:squalene synthase [NAD(P)H] activity"/>
    <property type="evidence" value="ECO:0007669"/>
    <property type="project" value="InterPro"/>
</dbReference>
<keyword evidence="4" id="KW-1185">Reference proteome</keyword>
<proteinExistence type="predicted"/>
<dbReference type="UniPathway" id="UPA00799"/>
<reference evidence="3 4" key="1">
    <citation type="submission" date="2016-10" db="EMBL/GenBank/DDBJ databases">
        <authorList>
            <person name="de Groot N.N."/>
        </authorList>
    </citation>
    <scope>NUCLEOTIDE SEQUENCE [LARGE SCALE GENOMIC DNA]</scope>
    <source>
        <strain evidence="3 4">DSM 44892</strain>
    </source>
</reference>
<dbReference type="SUPFAM" id="SSF48576">
    <property type="entry name" value="Terpenoid synthases"/>
    <property type="match status" value="1"/>
</dbReference>
<dbReference type="Proteomes" id="UP000183263">
    <property type="component" value="Unassembled WGS sequence"/>
</dbReference>
<dbReference type="SFLD" id="SFLDS00005">
    <property type="entry name" value="Isoprenoid_Synthase_Type_I"/>
    <property type="match status" value="1"/>
</dbReference>
<dbReference type="EMBL" id="FNDN01000002">
    <property type="protein sequence ID" value="SDH52386.1"/>
    <property type="molecule type" value="Genomic_DNA"/>
</dbReference>
<evidence type="ECO:0000313" key="4">
    <source>
        <dbReference type="Proteomes" id="UP000183263"/>
    </source>
</evidence>
<comment type="pathway">
    <text evidence="1">Carotenoid biosynthesis; phytoene biosynthesis.</text>
</comment>
<dbReference type="Pfam" id="PF00494">
    <property type="entry name" value="SQS_PSY"/>
    <property type="match status" value="1"/>
</dbReference>
<dbReference type="AlphaFoldDB" id="A0A1G8D3S5"/>
<dbReference type="Gene3D" id="1.10.600.10">
    <property type="entry name" value="Farnesyl Diphosphate Synthase"/>
    <property type="match status" value="1"/>
</dbReference>
<evidence type="ECO:0000256" key="1">
    <source>
        <dbReference type="ARBA" id="ARBA00004684"/>
    </source>
</evidence>
<dbReference type="GO" id="GO:0016117">
    <property type="term" value="P:carotenoid biosynthetic process"/>
    <property type="evidence" value="ECO:0007669"/>
    <property type="project" value="UniProtKB-ARBA"/>
</dbReference>
<evidence type="ECO:0000256" key="2">
    <source>
        <dbReference type="ARBA" id="ARBA00022679"/>
    </source>
</evidence>
<keyword evidence="2" id="KW-0808">Transferase</keyword>
<sequence length="312" mass="34636">MTERSLSYEYCREVAARHGRSYYLAARLLPAERRRAIHALYAFARRVDDLVDEHPTATDTTRLRLLTEVESALRAGFGGSGNTPAAPSTLAPVLPAFFDSVEQFAVPHGYFTAFLESMRMDVPGADTFRASYASLEELREYMYGSAVVIGLQLLPVLGTVCPAEDAAPYAAHLGEAFQLTNFLRDVGEDLDRGRVYLPEDALEAFGVDADLLRHCRRTGSVDPRVRRALAHLVAVTRDTYRRAAPGIDLLDARVRPGIRTARSLYGRILDEIENSGYRVASERVVVPGWRRVAVVTPELFSWLRRPSPVLAG</sequence>
<dbReference type="InterPro" id="IPR033904">
    <property type="entry name" value="Trans_IPPS_HH"/>
</dbReference>
<dbReference type="InterPro" id="IPR019845">
    <property type="entry name" value="Squalene/phytoene_synthase_CS"/>
</dbReference>
<dbReference type="InterPro" id="IPR044843">
    <property type="entry name" value="Trans_IPPS_bact-type"/>
</dbReference>
<dbReference type="OrthoDB" id="9807580at2"/>
<dbReference type="PROSITE" id="PS01045">
    <property type="entry name" value="SQUALEN_PHYTOEN_SYN_2"/>
    <property type="match status" value="1"/>
</dbReference>
<dbReference type="RefSeq" id="WP_072737723.1">
    <property type="nucleotide sequence ID" value="NZ_CP048813.1"/>
</dbReference>
<accession>A0A1G8D3S5</accession>
<dbReference type="GO" id="GO:0004311">
    <property type="term" value="F:geranylgeranyl diphosphate synthase activity"/>
    <property type="evidence" value="ECO:0007669"/>
    <property type="project" value="InterPro"/>
</dbReference>
<name>A0A1G8D3S5_9NOCA</name>
<protein>
    <submittedName>
        <fullName evidence="3">Phytoene synthase</fullName>
    </submittedName>
</protein>
<gene>
    <name evidence="3" type="ORF">SAMN05444695_102193</name>
</gene>
<dbReference type="SFLD" id="SFLDG01018">
    <property type="entry name" value="Squalene/Phytoene_Synthase_Lik"/>
    <property type="match status" value="1"/>
</dbReference>
<dbReference type="InterPro" id="IPR008949">
    <property type="entry name" value="Isoprenoid_synthase_dom_sf"/>
</dbReference>
<organism evidence="3 4">
    <name type="scientific">Rhodococcus triatomae</name>
    <dbReference type="NCBI Taxonomy" id="300028"/>
    <lineage>
        <taxon>Bacteria</taxon>
        <taxon>Bacillati</taxon>
        <taxon>Actinomycetota</taxon>
        <taxon>Actinomycetes</taxon>
        <taxon>Mycobacteriales</taxon>
        <taxon>Nocardiaceae</taxon>
        <taxon>Rhodococcus</taxon>
    </lineage>
</organism>
<dbReference type="InterPro" id="IPR002060">
    <property type="entry name" value="Squ/phyt_synthse"/>
</dbReference>
<dbReference type="CDD" id="cd00683">
    <property type="entry name" value="Trans_IPPS_HH"/>
    <property type="match status" value="1"/>
</dbReference>
<dbReference type="SFLD" id="SFLDG01212">
    <property type="entry name" value="Phytoene_synthase_like"/>
    <property type="match status" value="1"/>
</dbReference>